<evidence type="ECO:0000313" key="1">
    <source>
        <dbReference type="EMBL" id="GAI41686.1"/>
    </source>
</evidence>
<dbReference type="EMBL" id="BARV01031794">
    <property type="protein sequence ID" value="GAI41686.1"/>
    <property type="molecule type" value="Genomic_DNA"/>
</dbReference>
<accession>X1PGS1</accession>
<reference evidence="1" key="1">
    <citation type="journal article" date="2014" name="Front. Microbiol.">
        <title>High frequency of phylogenetically diverse reductive dehalogenase-homologous genes in deep subseafloor sedimentary metagenomes.</title>
        <authorList>
            <person name="Kawai M."/>
            <person name="Futagami T."/>
            <person name="Toyoda A."/>
            <person name="Takaki Y."/>
            <person name="Nishi S."/>
            <person name="Hori S."/>
            <person name="Arai W."/>
            <person name="Tsubouchi T."/>
            <person name="Morono Y."/>
            <person name="Uchiyama I."/>
            <person name="Ito T."/>
            <person name="Fujiyama A."/>
            <person name="Inagaki F."/>
            <person name="Takami H."/>
        </authorList>
    </citation>
    <scope>NUCLEOTIDE SEQUENCE</scope>
    <source>
        <strain evidence="1">Expedition CK06-06</strain>
    </source>
</reference>
<comment type="caution">
    <text evidence="1">The sequence shown here is derived from an EMBL/GenBank/DDBJ whole genome shotgun (WGS) entry which is preliminary data.</text>
</comment>
<organism evidence="1">
    <name type="scientific">marine sediment metagenome</name>
    <dbReference type="NCBI Taxonomy" id="412755"/>
    <lineage>
        <taxon>unclassified sequences</taxon>
        <taxon>metagenomes</taxon>
        <taxon>ecological metagenomes</taxon>
    </lineage>
</organism>
<gene>
    <name evidence="1" type="ORF">S06H3_50240</name>
</gene>
<sequence length="224" mass="26984">MPEIDIEKQVEKYWENFRKQLNDEDAEKLDKILEEIEEQFVDPTADNPVKAVDFAKWLNPEPILDILRPSYSYFKYIKKRLIPRMRFFAYLTISKKKNLWQAYHSLSEEEFVKLGFDSKPNYELLREFVYERIGIEQFPIILRWIVKELNFLLGEKRIELGKRTFQDATDTHSLKHDKESKYSGYYKHSGYKLDKTIDAETGVPLHYQTMEIHISFRMLLIFCH</sequence>
<proteinExistence type="predicted"/>
<feature type="non-terminal residue" evidence="1">
    <location>
        <position position="224"/>
    </location>
</feature>
<name>X1PGS1_9ZZZZ</name>
<dbReference type="AlphaFoldDB" id="X1PGS1"/>
<protein>
    <submittedName>
        <fullName evidence="1">Uncharacterized protein</fullName>
    </submittedName>
</protein>